<evidence type="ECO:0000256" key="1">
    <source>
        <dbReference type="ARBA" id="ARBA00007888"/>
    </source>
</evidence>
<dbReference type="GO" id="GO:0051539">
    <property type="term" value="F:4 iron, 4 sulfur cluster binding"/>
    <property type="evidence" value="ECO:0007669"/>
    <property type="project" value="TreeGrafter"/>
</dbReference>
<organism evidence="4 5">
    <name type="scientific">Candidatus Weimeria bifida</name>
    <dbReference type="NCBI Taxonomy" id="2599074"/>
    <lineage>
        <taxon>Bacteria</taxon>
        <taxon>Bacillati</taxon>
        <taxon>Bacillota</taxon>
        <taxon>Clostridia</taxon>
        <taxon>Lachnospirales</taxon>
        <taxon>Lachnospiraceae</taxon>
        <taxon>Candidatus Weimeria</taxon>
    </lineage>
</organism>
<dbReference type="InterPro" id="IPR002780">
    <property type="entry name" value="Hyd_form_HypD"/>
</dbReference>
<keyword evidence="3" id="KW-0408">Iron</keyword>
<dbReference type="Gene3D" id="3.40.50.11750">
    <property type="entry name" value="HypD, alpha/beta domain 1"/>
    <property type="match status" value="2"/>
</dbReference>
<dbReference type="InterPro" id="IPR042243">
    <property type="entry name" value="HypD_1"/>
</dbReference>
<evidence type="ECO:0000256" key="3">
    <source>
        <dbReference type="ARBA" id="ARBA00023004"/>
    </source>
</evidence>
<protein>
    <submittedName>
        <fullName evidence="4">Hydrogenase formation protein HypD</fullName>
    </submittedName>
</protein>
<keyword evidence="5" id="KW-1185">Reference proteome</keyword>
<name>A0A6N7IZJ9_9FIRM</name>
<sequence length="349" mass="37704">MTLDQVKDGLKNYDGPEMNIMEVCGSHTGAIAKNGIPGMLSKKIHLLSGPGCPVCVTPSSYVDKLLELAKDPKNCIVTFGDLIRVPGSTPKNLSSVRGEGARVEMVYSPMDTFDLAAKDPDTNFIFAAVGFETTTPVYALLVDEIVRNNIKNIQLLTAIKTMPEVIDYLMESGAPIDGFIAPGHVSVVTGVHVYEPIAEKFSIPFGVAGFKGPELLAAIYGIVMSYGKGVVKNFYPSVVKPDGNPEARALIDKYFEKYDASWRGMGAVKGSGKILKPKYSYLDAGSRGLDKDHKANPACCCDKVLMGKMRPYECPLYSRVCTPMNPQGACMVSTEGSCFSYLANHRTDG</sequence>
<dbReference type="GO" id="GO:0051604">
    <property type="term" value="P:protein maturation"/>
    <property type="evidence" value="ECO:0007669"/>
    <property type="project" value="TreeGrafter"/>
</dbReference>
<dbReference type="Gene3D" id="6.10.20.100">
    <property type="match status" value="1"/>
</dbReference>
<evidence type="ECO:0000256" key="2">
    <source>
        <dbReference type="ARBA" id="ARBA00022723"/>
    </source>
</evidence>
<dbReference type="PANTHER" id="PTHR30149">
    <property type="entry name" value="HYDROGENASE PROTEIN ASSEMBLY PROTEIN HYPD"/>
    <property type="match status" value="1"/>
</dbReference>
<dbReference type="AlphaFoldDB" id="A0A6N7IZJ9"/>
<dbReference type="Proteomes" id="UP000460257">
    <property type="component" value="Unassembled WGS sequence"/>
</dbReference>
<evidence type="ECO:0000313" key="4">
    <source>
        <dbReference type="EMBL" id="MQN01353.1"/>
    </source>
</evidence>
<dbReference type="EMBL" id="VOGC01000006">
    <property type="protein sequence ID" value="MQN01353.1"/>
    <property type="molecule type" value="Genomic_DNA"/>
</dbReference>
<comment type="caution">
    <text evidence="4">The sequence shown here is derived from an EMBL/GenBank/DDBJ whole genome shotgun (WGS) entry which is preliminary data.</text>
</comment>
<dbReference type="PIRSF" id="PIRSF005622">
    <property type="entry name" value="Hydrgn_mat_hypD"/>
    <property type="match status" value="1"/>
</dbReference>
<comment type="similarity">
    <text evidence="1">Belongs to the HypD family.</text>
</comment>
<dbReference type="NCBIfam" id="TIGR00075">
    <property type="entry name" value="hypD"/>
    <property type="match status" value="1"/>
</dbReference>
<dbReference type="GO" id="GO:0070025">
    <property type="term" value="F:carbon monoxide binding"/>
    <property type="evidence" value="ECO:0007669"/>
    <property type="project" value="TreeGrafter"/>
</dbReference>
<dbReference type="InterPro" id="IPR042244">
    <property type="entry name" value="HypD_2_sf"/>
</dbReference>
<reference evidence="4" key="1">
    <citation type="journal article" date="2020" name="Appl. Environ. Microbiol.">
        <title>Medium-Chain Fatty Acid Synthesis by 'Candidatus Weimeria bifida' gen. nov., sp. nov., and 'Candidatus Pseudoramibacter fermentans' sp. nov.</title>
        <authorList>
            <person name="Scarborough M.J."/>
            <person name="Myers K.S."/>
            <person name="Donohue T.J."/>
            <person name="Noguera D.R."/>
        </authorList>
    </citation>
    <scope>NUCLEOTIDE SEQUENCE</scope>
    <source>
        <strain evidence="4">LCO1.1</strain>
    </source>
</reference>
<keyword evidence="2" id="KW-0479">Metal-binding</keyword>
<gene>
    <name evidence="4" type="primary">hypD</name>
    <name evidence="4" type="ORF">FRC54_05415</name>
</gene>
<evidence type="ECO:0000313" key="5">
    <source>
        <dbReference type="Proteomes" id="UP000460257"/>
    </source>
</evidence>
<dbReference type="Pfam" id="PF01924">
    <property type="entry name" value="HypD"/>
    <property type="match status" value="1"/>
</dbReference>
<dbReference type="PANTHER" id="PTHR30149:SF0">
    <property type="entry name" value="HYDROGENASE MATURATION FACTOR HYPD"/>
    <property type="match status" value="1"/>
</dbReference>
<dbReference type="GO" id="GO:0005506">
    <property type="term" value="F:iron ion binding"/>
    <property type="evidence" value="ECO:0007669"/>
    <property type="project" value="TreeGrafter"/>
</dbReference>
<proteinExistence type="inferred from homology"/>
<accession>A0A6N7IZJ9</accession>